<dbReference type="eggNOG" id="ENOG503386C">
    <property type="taxonomic scope" value="Bacteria"/>
</dbReference>
<accession>S5V5Q5</accession>
<dbReference type="AlphaFoldDB" id="S5V5Q5"/>
<organism evidence="2 3">
    <name type="scientific">Streptomyces collinus (strain DSM 40733 / Tue 365)</name>
    <dbReference type="NCBI Taxonomy" id="1214242"/>
    <lineage>
        <taxon>Bacteria</taxon>
        <taxon>Bacillati</taxon>
        <taxon>Actinomycetota</taxon>
        <taxon>Actinomycetes</taxon>
        <taxon>Kitasatosporales</taxon>
        <taxon>Streptomycetaceae</taxon>
        <taxon>Streptomyces</taxon>
    </lineage>
</organism>
<dbReference type="KEGG" id="sci:B446_31110"/>
<dbReference type="STRING" id="1214242.B446_31110"/>
<dbReference type="Proteomes" id="UP000015423">
    <property type="component" value="Chromosome"/>
</dbReference>
<dbReference type="PATRIC" id="fig|1214242.5.peg.6370"/>
<dbReference type="SMART" id="SM00953">
    <property type="entry name" value="RES"/>
    <property type="match status" value="1"/>
</dbReference>
<feature type="domain" description="RES" evidence="1">
    <location>
        <begin position="39"/>
        <end position="188"/>
    </location>
</feature>
<evidence type="ECO:0000259" key="1">
    <source>
        <dbReference type="SMART" id="SM00953"/>
    </source>
</evidence>
<dbReference type="EMBL" id="CP006259">
    <property type="protein sequence ID" value="AGS73026.1"/>
    <property type="molecule type" value="Genomic_DNA"/>
</dbReference>
<name>S5V5Q5_STRC3</name>
<reference evidence="3" key="1">
    <citation type="submission" date="2012-10" db="EMBL/GenBank/DDBJ databases">
        <title>The complete genome sequence of Streptomyces collinus Tu 365.</title>
        <authorList>
            <person name="Ruckert C."/>
            <person name="Szczepanowski R."/>
            <person name="Goesmann A."/>
            <person name="Pross E.K."/>
            <person name="Musiol E.M."/>
            <person name="Blin K."/>
            <person name="Wohlleben W."/>
            <person name="Puhler A."/>
            <person name="Weber T."/>
            <person name="Kalinowski J."/>
        </authorList>
    </citation>
    <scope>NUCLEOTIDE SEQUENCE [LARGE SCALE GENOMIC DNA]</scope>
    <source>
        <strain evidence="3">DSM 40733 / Tue 365</strain>
    </source>
</reference>
<evidence type="ECO:0000313" key="3">
    <source>
        <dbReference type="Proteomes" id="UP000015423"/>
    </source>
</evidence>
<reference evidence="2 3" key="2">
    <citation type="journal article" date="2013" name="J. Biotechnol.">
        <title>Complete genome sequence of the kirromycin producer Streptomyces collinus Tu 365 consisting of a linear chromosome and two linear plasmids.</title>
        <authorList>
            <person name="Ruckert C."/>
            <person name="Szczepanowski R."/>
            <person name="Albersmeier A."/>
            <person name="Goesmann A."/>
            <person name="Iftime D."/>
            <person name="Musiol E.M."/>
            <person name="Blin K."/>
            <person name="Wohlleben W."/>
            <person name="Puhler A."/>
            <person name="Kalinowski J."/>
            <person name="Weber T."/>
        </authorList>
    </citation>
    <scope>NUCLEOTIDE SEQUENCE [LARGE SCALE GENOMIC DNA]</scope>
    <source>
        <strain evidence="3">DSM 40733 / Tue 365</strain>
    </source>
</reference>
<protein>
    <recommendedName>
        <fullName evidence="1">RES domain-containing protein</fullName>
    </recommendedName>
</protein>
<proteinExistence type="predicted"/>
<dbReference type="HOGENOM" id="CLU_102935_1_0_11"/>
<sequence>MARGARLPDKGTARPRRVTWKAGKVLYRVHSRGRDAASFNDTEVDHHFGGGRFDSTPNDRYAYLYAAPREVTALVERLVRDMRFDGRGNPRILPRKEVAGKRLSQVRLTRDVSLVALLSIPDLNSVQQGDDWLVHAPPTEYAFTRRWGHWLREEADSAQGFVWMSRLDMPHESLVLFDGGTSGDLVEATGLPPRNLDEPDHLRWLSRQLRPYGIEIGPPDGGYPAAS</sequence>
<gene>
    <name evidence="2" type="ORF">B446_31110</name>
</gene>
<evidence type="ECO:0000313" key="2">
    <source>
        <dbReference type="EMBL" id="AGS73026.1"/>
    </source>
</evidence>
<keyword evidence="3" id="KW-1185">Reference proteome</keyword>
<dbReference type="RefSeq" id="WP_020943436.1">
    <property type="nucleotide sequence ID" value="NC_021985.1"/>
</dbReference>
<dbReference type="Pfam" id="PF08808">
    <property type="entry name" value="RES"/>
    <property type="match status" value="1"/>
</dbReference>
<dbReference type="InterPro" id="IPR014914">
    <property type="entry name" value="RES_dom"/>
</dbReference>